<evidence type="ECO:0000256" key="2">
    <source>
        <dbReference type="ARBA" id="ARBA00022729"/>
    </source>
</evidence>
<evidence type="ECO:0000256" key="3">
    <source>
        <dbReference type="ARBA" id="ARBA00022764"/>
    </source>
</evidence>
<dbReference type="Proteomes" id="UP000318437">
    <property type="component" value="Unassembled WGS sequence"/>
</dbReference>
<evidence type="ECO:0000259" key="5">
    <source>
        <dbReference type="Pfam" id="PF07940"/>
    </source>
</evidence>
<dbReference type="InterPro" id="IPR012480">
    <property type="entry name" value="Hepar_II_III_C"/>
</dbReference>
<accession>A0A5C6CQK5</accession>
<evidence type="ECO:0000259" key="6">
    <source>
        <dbReference type="Pfam" id="PF16889"/>
    </source>
</evidence>
<protein>
    <submittedName>
        <fullName evidence="7">Heparin-sulfate lyase</fullName>
        <ecNumber evidence="7">4.2.2.8</ecNumber>
    </submittedName>
</protein>
<keyword evidence="3" id="KW-0574">Periplasm</keyword>
<dbReference type="GO" id="GO:0042597">
    <property type="term" value="C:periplasmic space"/>
    <property type="evidence" value="ECO:0007669"/>
    <property type="project" value="UniProtKB-SubCell"/>
</dbReference>
<dbReference type="InterPro" id="IPR008929">
    <property type="entry name" value="Chondroitin_lyas"/>
</dbReference>
<gene>
    <name evidence="7" type="primary">hepC</name>
    <name evidence="7" type="ORF">Pla144_30160</name>
</gene>
<dbReference type="OrthoDB" id="7335480at2"/>
<dbReference type="PANTHER" id="PTHR39210">
    <property type="entry name" value="HEPARIN-SULFATE LYASE"/>
    <property type="match status" value="1"/>
</dbReference>
<evidence type="ECO:0000256" key="4">
    <source>
        <dbReference type="ARBA" id="ARBA00023239"/>
    </source>
</evidence>
<keyword evidence="2" id="KW-0732">Signal</keyword>
<name>A0A5C6CQK5_9BACT</name>
<dbReference type="InterPro" id="IPR031680">
    <property type="entry name" value="Hepar_II_III_N"/>
</dbReference>
<evidence type="ECO:0000256" key="1">
    <source>
        <dbReference type="ARBA" id="ARBA00004418"/>
    </source>
</evidence>
<dbReference type="Gene3D" id="1.50.10.100">
    <property type="entry name" value="Chondroitin AC/alginate lyase"/>
    <property type="match status" value="1"/>
</dbReference>
<feature type="domain" description="Heparin-sulfate lyase N-terminal" evidence="6">
    <location>
        <begin position="111"/>
        <end position="343"/>
    </location>
</feature>
<dbReference type="Gene3D" id="2.70.98.70">
    <property type="match status" value="1"/>
</dbReference>
<dbReference type="PANTHER" id="PTHR39210:SF1">
    <property type="entry name" value="HEPARIN-SULFATE LYASE"/>
    <property type="match status" value="1"/>
</dbReference>
<dbReference type="Pfam" id="PF16889">
    <property type="entry name" value="Hepar_II_III_N"/>
    <property type="match status" value="1"/>
</dbReference>
<evidence type="ECO:0000313" key="7">
    <source>
        <dbReference type="EMBL" id="TWU25804.1"/>
    </source>
</evidence>
<dbReference type="SUPFAM" id="SSF48230">
    <property type="entry name" value="Chondroitin AC/alginate lyase"/>
    <property type="match status" value="1"/>
</dbReference>
<keyword evidence="8" id="KW-1185">Reference proteome</keyword>
<feature type="domain" description="Heparinase II/III-like C-terminal" evidence="5">
    <location>
        <begin position="373"/>
        <end position="586"/>
    </location>
</feature>
<dbReference type="EC" id="4.2.2.8" evidence="7"/>
<evidence type="ECO:0000313" key="8">
    <source>
        <dbReference type="Proteomes" id="UP000318437"/>
    </source>
</evidence>
<keyword evidence="4 7" id="KW-0456">Lyase</keyword>
<reference evidence="7 8" key="1">
    <citation type="submission" date="2019-02" db="EMBL/GenBank/DDBJ databases">
        <title>Deep-cultivation of Planctomycetes and their phenomic and genomic characterization uncovers novel biology.</title>
        <authorList>
            <person name="Wiegand S."/>
            <person name="Jogler M."/>
            <person name="Boedeker C."/>
            <person name="Pinto D."/>
            <person name="Vollmers J."/>
            <person name="Rivas-Marin E."/>
            <person name="Kohn T."/>
            <person name="Peeters S.H."/>
            <person name="Heuer A."/>
            <person name="Rast P."/>
            <person name="Oberbeckmann S."/>
            <person name="Bunk B."/>
            <person name="Jeske O."/>
            <person name="Meyerdierks A."/>
            <person name="Storesund J.E."/>
            <person name="Kallscheuer N."/>
            <person name="Luecker S."/>
            <person name="Lage O.M."/>
            <person name="Pohl T."/>
            <person name="Merkel B.J."/>
            <person name="Hornburger P."/>
            <person name="Mueller R.-W."/>
            <person name="Bruemmer F."/>
            <person name="Labrenz M."/>
            <person name="Spormann A.M."/>
            <person name="Op Den Camp H."/>
            <person name="Overmann J."/>
            <person name="Amann R."/>
            <person name="Jetten M.S.M."/>
            <person name="Mascher T."/>
            <person name="Medema M.H."/>
            <person name="Devos D.P."/>
            <person name="Kaster A.-K."/>
            <person name="Ovreas L."/>
            <person name="Rohde M."/>
            <person name="Galperin M.Y."/>
            <person name="Jogler C."/>
        </authorList>
    </citation>
    <scope>NUCLEOTIDE SEQUENCE [LARGE SCALE GENOMIC DNA]</scope>
    <source>
        <strain evidence="7 8">Pla144</strain>
    </source>
</reference>
<comment type="caution">
    <text evidence="7">The sequence shown here is derived from an EMBL/GenBank/DDBJ whole genome shotgun (WGS) entry which is preliminary data.</text>
</comment>
<dbReference type="GO" id="GO:0015021">
    <property type="term" value="F:heparin-sulfate lyase activity"/>
    <property type="evidence" value="ECO:0007669"/>
    <property type="project" value="UniProtKB-EC"/>
</dbReference>
<organism evidence="7 8">
    <name type="scientific">Bythopirellula polymerisocia</name>
    <dbReference type="NCBI Taxonomy" id="2528003"/>
    <lineage>
        <taxon>Bacteria</taxon>
        <taxon>Pseudomonadati</taxon>
        <taxon>Planctomycetota</taxon>
        <taxon>Planctomycetia</taxon>
        <taxon>Pirellulales</taxon>
        <taxon>Lacipirellulaceae</taxon>
        <taxon>Bythopirellula</taxon>
    </lineage>
</organism>
<dbReference type="EMBL" id="SJPS01000004">
    <property type="protein sequence ID" value="TWU25804.1"/>
    <property type="molecule type" value="Genomic_DNA"/>
</dbReference>
<proteinExistence type="predicted"/>
<comment type="subcellular location">
    <subcellularLocation>
        <location evidence="1">Periplasm</location>
    </subcellularLocation>
</comment>
<dbReference type="AlphaFoldDB" id="A0A5C6CQK5"/>
<sequence>MPTTDLEMLVQQAKGLVGSWDKLARVGNVLRYYRAEQLVRRGVGMLRPSVFARRPQRILEKVTVREEALGAFRGIAETRVWRCLATAEEQRDDLARGCITLLGEKRSLGSPIDWAGGGGSDLARLWGFQLHYQEYLSDLAASVSAEDSDAWRIIWETVGSWITGNPSEDLTKSDAVHPSDAWHPYCVSRRLPIWAQLYALCPPPQELEAEFLTSFATQAEWLSGSLEFDLGGNHLLENLRALALAGCFLEGPRAESWLYLVERHLPAELARQVLPSGEHFERSPMYHCQVLGNLLQVGIAARAIRPQLSGSCLAIAAKMGGFLEQVLHPDGEIPLFGDSCFGEAFSVEELDRLAAVAGIAFSPKQLNGATVTGNYWVWRDGEDALIFDAGPVGADCLPAHAHCDLLGFEASVGGQRWFVDSGVYDYSESSMRDYCRSSLAHNVVTFNNQNCCDIWSRFRMGRRGRVTRFEHGKQGSFAWCLAGHDGYRSLGLPQINRLLVAQPEGGWACVESAPPGQSAGTLESGELVGRLHLALGMRVESRGPQQLELRLHDTVRWLGFPLGTEFEFAEGWYCDRFGKRTRTQVISYWPTTSSADGTLFGWWFEPKGGESELSFPGEGGVQFAAGGEVFEGGGWGEK</sequence>
<dbReference type="Pfam" id="PF07940">
    <property type="entry name" value="Hepar_II_III_C"/>
    <property type="match status" value="1"/>
</dbReference>